<sequence>YVHCDIRLPNIVLVPDISDYRYILIDFEHGSKGGLEATEHLKDWDNATLTKNNSTI</sequence>
<organism evidence="1 2">
    <name type="scientific">Funneliformis mosseae</name>
    <name type="common">Endomycorrhizal fungus</name>
    <name type="synonym">Glomus mosseae</name>
    <dbReference type="NCBI Taxonomy" id="27381"/>
    <lineage>
        <taxon>Eukaryota</taxon>
        <taxon>Fungi</taxon>
        <taxon>Fungi incertae sedis</taxon>
        <taxon>Mucoromycota</taxon>
        <taxon>Glomeromycotina</taxon>
        <taxon>Glomeromycetes</taxon>
        <taxon>Glomerales</taxon>
        <taxon>Glomeraceae</taxon>
        <taxon>Funneliformis</taxon>
    </lineage>
</organism>
<keyword evidence="2" id="KW-1185">Reference proteome</keyword>
<feature type="non-terminal residue" evidence="1">
    <location>
        <position position="1"/>
    </location>
</feature>
<dbReference type="Proteomes" id="UP000789375">
    <property type="component" value="Unassembled WGS sequence"/>
</dbReference>
<accession>A0A9N9CRM3</accession>
<dbReference type="EMBL" id="CAJVPP010002844">
    <property type="protein sequence ID" value="CAG8613086.1"/>
    <property type="molecule type" value="Genomic_DNA"/>
</dbReference>
<evidence type="ECO:0000313" key="1">
    <source>
        <dbReference type="EMBL" id="CAG8613086.1"/>
    </source>
</evidence>
<dbReference type="AlphaFoldDB" id="A0A9N9CRM3"/>
<comment type="caution">
    <text evidence="1">The sequence shown here is derived from an EMBL/GenBank/DDBJ whole genome shotgun (WGS) entry which is preliminary data.</text>
</comment>
<protein>
    <submittedName>
        <fullName evidence="1">13493_t:CDS:1</fullName>
    </submittedName>
</protein>
<reference evidence="1" key="1">
    <citation type="submission" date="2021-06" db="EMBL/GenBank/DDBJ databases">
        <authorList>
            <person name="Kallberg Y."/>
            <person name="Tangrot J."/>
            <person name="Rosling A."/>
        </authorList>
    </citation>
    <scope>NUCLEOTIDE SEQUENCE</scope>
    <source>
        <strain evidence="1">87-6 pot B 2015</strain>
    </source>
</reference>
<evidence type="ECO:0000313" key="2">
    <source>
        <dbReference type="Proteomes" id="UP000789375"/>
    </source>
</evidence>
<gene>
    <name evidence="1" type="ORF">FMOSSE_LOCUS9569</name>
</gene>
<name>A0A9N9CRM3_FUNMO</name>
<proteinExistence type="predicted"/>